<dbReference type="PANTHER" id="PTHR42709">
    <property type="entry name" value="ALKALINE PHOSPHATASE LIKE PROTEIN"/>
    <property type="match status" value="1"/>
</dbReference>
<keyword evidence="4" id="KW-1185">Reference proteome</keyword>
<evidence type="ECO:0000256" key="1">
    <source>
        <dbReference type="SAM" id="Phobius"/>
    </source>
</evidence>
<gene>
    <name evidence="3" type="ORF">DPF_0551</name>
</gene>
<keyword evidence="1" id="KW-0472">Membrane</keyword>
<protein>
    <submittedName>
        <fullName evidence="3">Cytochrome B561</fullName>
    </submittedName>
</protein>
<dbReference type="Pfam" id="PF09335">
    <property type="entry name" value="VTT_dom"/>
    <property type="match status" value="1"/>
</dbReference>
<keyword evidence="1" id="KW-1133">Transmembrane helix</keyword>
<sequence length="188" mass="21140">MLDRLWEVAARKGAERVLMAVSFTEAIFFPVPPDLLLLPMGLAARDKVFRLAWICLLFSLAGGVIGYGIGYYFMEAVGNPIIRFYGLEEQYTRIQVWYDTYSAWAVSIAGLTPIPYKLCTLTAGAFHINWPVFILASAISRGIRFFVIAVLIRSFGEAARTFLEKRFNLVVTVTLILVILGFVVLKYV</sequence>
<dbReference type="EMBL" id="BDFE01000008">
    <property type="protein sequence ID" value="GAU07852.1"/>
    <property type="molecule type" value="Genomic_DNA"/>
</dbReference>
<dbReference type="Proteomes" id="UP000095200">
    <property type="component" value="Unassembled WGS sequence"/>
</dbReference>
<evidence type="ECO:0000313" key="3">
    <source>
        <dbReference type="EMBL" id="GAU07852.1"/>
    </source>
</evidence>
<proteinExistence type="predicted"/>
<feature type="transmembrane region" description="Helical" evidence="1">
    <location>
        <begin position="130"/>
        <end position="155"/>
    </location>
</feature>
<feature type="domain" description="VTT" evidence="2">
    <location>
        <begin position="51"/>
        <end position="153"/>
    </location>
</feature>
<dbReference type="AlphaFoldDB" id="A0A194ACJ2"/>
<evidence type="ECO:0000313" key="4">
    <source>
        <dbReference type="Proteomes" id="UP000095200"/>
    </source>
</evidence>
<keyword evidence="1" id="KW-0812">Transmembrane</keyword>
<feature type="transmembrane region" description="Helical" evidence="1">
    <location>
        <begin position="167"/>
        <end position="185"/>
    </location>
</feature>
<reference evidence="4" key="1">
    <citation type="submission" date="2016-06" db="EMBL/GenBank/DDBJ databases">
        <title>Draft genome sequence of Desulfoplanes formicivorans strain Pf12B.</title>
        <authorList>
            <person name="Watanabe M."/>
            <person name="Kojima H."/>
            <person name="Fukui M."/>
        </authorList>
    </citation>
    <scope>NUCLEOTIDE SEQUENCE [LARGE SCALE GENOMIC DNA]</scope>
    <source>
        <strain evidence="4">Pf12B</strain>
    </source>
</reference>
<accession>A0A194ACJ2</accession>
<feature type="transmembrane region" description="Helical" evidence="1">
    <location>
        <begin position="20"/>
        <end position="39"/>
    </location>
</feature>
<evidence type="ECO:0000259" key="2">
    <source>
        <dbReference type="Pfam" id="PF09335"/>
    </source>
</evidence>
<comment type="caution">
    <text evidence="3">The sequence shown here is derived from an EMBL/GenBank/DDBJ whole genome shotgun (WGS) entry which is preliminary data.</text>
</comment>
<dbReference type="PANTHER" id="PTHR42709:SF11">
    <property type="entry name" value="DEDA FAMILY PROTEIN"/>
    <property type="match status" value="1"/>
</dbReference>
<dbReference type="GO" id="GO:0005886">
    <property type="term" value="C:plasma membrane"/>
    <property type="evidence" value="ECO:0007669"/>
    <property type="project" value="TreeGrafter"/>
</dbReference>
<feature type="transmembrane region" description="Helical" evidence="1">
    <location>
        <begin position="51"/>
        <end position="74"/>
    </location>
</feature>
<dbReference type="InterPro" id="IPR051311">
    <property type="entry name" value="DedA_domain"/>
</dbReference>
<name>A0A194ACJ2_9BACT</name>
<organism evidence="3 4">
    <name type="scientific">Desulfoplanes formicivorans</name>
    <dbReference type="NCBI Taxonomy" id="1592317"/>
    <lineage>
        <taxon>Bacteria</taxon>
        <taxon>Pseudomonadati</taxon>
        <taxon>Thermodesulfobacteriota</taxon>
        <taxon>Desulfovibrionia</taxon>
        <taxon>Desulfovibrionales</taxon>
        <taxon>Desulfoplanaceae</taxon>
        <taxon>Desulfoplanes</taxon>
    </lineage>
</organism>
<dbReference type="InterPro" id="IPR032816">
    <property type="entry name" value="VTT_dom"/>
</dbReference>
<dbReference type="STRING" id="1592317.DPF_0551"/>